<proteinExistence type="inferred from homology"/>
<keyword evidence="4" id="KW-0963">Cytoplasm</keyword>
<dbReference type="GO" id="GO:0003725">
    <property type="term" value="F:double-stranded RNA binding"/>
    <property type="evidence" value="ECO:0007669"/>
    <property type="project" value="InterPro"/>
</dbReference>
<dbReference type="GO" id="GO:0061710">
    <property type="term" value="F:L-threonylcarbamoyladenylate synthase"/>
    <property type="evidence" value="ECO:0007669"/>
    <property type="project" value="UniProtKB-EC"/>
</dbReference>
<dbReference type="PROSITE" id="PS51163">
    <property type="entry name" value="YRDC"/>
    <property type="match status" value="1"/>
</dbReference>
<dbReference type="SUPFAM" id="SSF55821">
    <property type="entry name" value="YrdC/RibB"/>
    <property type="match status" value="1"/>
</dbReference>
<sequence length="187" mass="21097">MNDEINKALEILRSGGVILYPTDTIWGIGCDATNKKAVEKIYQIKKRAETKSMLVLLDSPAKLNAYVEEIPDMAWDLIELTTKPLTIIYPNARNLAENLIGEDRSIGIRITTEEFSKKLCERFRKPIVSTSANISGEKSPAFFDDISDEIKFAVDYIVDYRRNDKTLSKPSSIIKLGIGNLVEIIRE</sequence>
<evidence type="ECO:0000256" key="8">
    <source>
        <dbReference type="ARBA" id="ARBA00022741"/>
    </source>
</evidence>
<dbReference type="InterPro" id="IPR050156">
    <property type="entry name" value="TC-AMP_synthase_SUA5"/>
</dbReference>
<organism evidence="13">
    <name type="scientific">uncultured Paludibacter sp</name>
    <dbReference type="NCBI Taxonomy" id="497635"/>
    <lineage>
        <taxon>Bacteria</taxon>
        <taxon>Pseudomonadati</taxon>
        <taxon>Bacteroidota</taxon>
        <taxon>Bacteroidia</taxon>
        <taxon>Bacteroidales</taxon>
        <taxon>Paludibacteraceae</taxon>
        <taxon>Paludibacter</taxon>
        <taxon>environmental samples</taxon>
    </lineage>
</organism>
<accession>A0A653ACB9</accession>
<comment type="similarity">
    <text evidence="2">Belongs to the SUA5 family.</text>
</comment>
<evidence type="ECO:0000256" key="2">
    <source>
        <dbReference type="ARBA" id="ARBA00007663"/>
    </source>
</evidence>
<dbReference type="PANTHER" id="PTHR17490:SF16">
    <property type="entry name" value="THREONYLCARBAMOYL-AMP SYNTHASE"/>
    <property type="match status" value="1"/>
</dbReference>
<dbReference type="EC" id="2.7.7.87" evidence="3"/>
<dbReference type="AlphaFoldDB" id="A0A653ACB9"/>
<evidence type="ECO:0000256" key="6">
    <source>
        <dbReference type="ARBA" id="ARBA00022694"/>
    </source>
</evidence>
<evidence type="ECO:0000256" key="11">
    <source>
        <dbReference type="ARBA" id="ARBA00048366"/>
    </source>
</evidence>
<dbReference type="Gene3D" id="3.90.870.10">
    <property type="entry name" value="DHBP synthase"/>
    <property type="match status" value="1"/>
</dbReference>
<evidence type="ECO:0000256" key="9">
    <source>
        <dbReference type="ARBA" id="ARBA00022840"/>
    </source>
</evidence>
<comment type="catalytic activity">
    <reaction evidence="11">
        <text>L-threonine + hydrogencarbonate + ATP = L-threonylcarbamoyladenylate + diphosphate + H2O</text>
        <dbReference type="Rhea" id="RHEA:36407"/>
        <dbReference type="ChEBI" id="CHEBI:15377"/>
        <dbReference type="ChEBI" id="CHEBI:17544"/>
        <dbReference type="ChEBI" id="CHEBI:30616"/>
        <dbReference type="ChEBI" id="CHEBI:33019"/>
        <dbReference type="ChEBI" id="CHEBI:57926"/>
        <dbReference type="ChEBI" id="CHEBI:73682"/>
        <dbReference type="EC" id="2.7.7.87"/>
    </reaction>
</comment>
<keyword evidence="5" id="KW-0808">Transferase</keyword>
<keyword evidence="8" id="KW-0547">Nucleotide-binding</keyword>
<dbReference type="PANTHER" id="PTHR17490">
    <property type="entry name" value="SUA5"/>
    <property type="match status" value="1"/>
</dbReference>
<comment type="subcellular location">
    <subcellularLocation>
        <location evidence="1">Cytoplasm</location>
    </subcellularLocation>
</comment>
<dbReference type="GO" id="GO:0000049">
    <property type="term" value="F:tRNA binding"/>
    <property type="evidence" value="ECO:0007669"/>
    <property type="project" value="TreeGrafter"/>
</dbReference>
<evidence type="ECO:0000256" key="5">
    <source>
        <dbReference type="ARBA" id="ARBA00022679"/>
    </source>
</evidence>
<keyword evidence="7" id="KW-0548">Nucleotidyltransferase</keyword>
<evidence type="ECO:0000256" key="1">
    <source>
        <dbReference type="ARBA" id="ARBA00004496"/>
    </source>
</evidence>
<dbReference type="GO" id="GO:0006450">
    <property type="term" value="P:regulation of translational fidelity"/>
    <property type="evidence" value="ECO:0007669"/>
    <property type="project" value="TreeGrafter"/>
</dbReference>
<keyword evidence="9" id="KW-0067">ATP-binding</keyword>
<evidence type="ECO:0000256" key="10">
    <source>
        <dbReference type="ARBA" id="ARBA00029774"/>
    </source>
</evidence>
<evidence type="ECO:0000256" key="7">
    <source>
        <dbReference type="ARBA" id="ARBA00022695"/>
    </source>
</evidence>
<dbReference type="GO" id="GO:0005524">
    <property type="term" value="F:ATP binding"/>
    <property type="evidence" value="ECO:0007669"/>
    <property type="project" value="UniProtKB-KW"/>
</dbReference>
<gene>
    <name evidence="13" type="ORF">TRIP_D310019</name>
</gene>
<dbReference type="GO" id="GO:0005737">
    <property type="term" value="C:cytoplasm"/>
    <property type="evidence" value="ECO:0007669"/>
    <property type="project" value="UniProtKB-SubCell"/>
</dbReference>
<name>A0A653ACB9_9BACT</name>
<evidence type="ECO:0000256" key="3">
    <source>
        <dbReference type="ARBA" id="ARBA00012584"/>
    </source>
</evidence>
<dbReference type="NCBIfam" id="TIGR00057">
    <property type="entry name" value="L-threonylcarbamoyladenylate synthase"/>
    <property type="match status" value="1"/>
</dbReference>
<keyword evidence="6" id="KW-0819">tRNA processing</keyword>
<evidence type="ECO:0000313" key="13">
    <source>
        <dbReference type="EMBL" id="VBB45624.1"/>
    </source>
</evidence>
<dbReference type="Pfam" id="PF01300">
    <property type="entry name" value="Sua5_yciO_yrdC"/>
    <property type="match status" value="1"/>
</dbReference>
<feature type="domain" description="YrdC-like" evidence="12">
    <location>
        <begin position="2"/>
        <end position="187"/>
    </location>
</feature>
<evidence type="ECO:0000259" key="12">
    <source>
        <dbReference type="PROSITE" id="PS51163"/>
    </source>
</evidence>
<evidence type="ECO:0000256" key="4">
    <source>
        <dbReference type="ARBA" id="ARBA00022490"/>
    </source>
</evidence>
<dbReference type="EMBL" id="UPXZ01000025">
    <property type="protein sequence ID" value="VBB45624.1"/>
    <property type="molecule type" value="Genomic_DNA"/>
</dbReference>
<dbReference type="InterPro" id="IPR006070">
    <property type="entry name" value="Sua5-like_dom"/>
</dbReference>
<dbReference type="GO" id="GO:0008033">
    <property type="term" value="P:tRNA processing"/>
    <property type="evidence" value="ECO:0007669"/>
    <property type="project" value="UniProtKB-KW"/>
</dbReference>
<protein>
    <recommendedName>
        <fullName evidence="10">L-threonylcarbamoyladenylate synthase</fullName>
        <ecNumber evidence="3">2.7.7.87</ecNumber>
    </recommendedName>
    <alternativeName>
        <fullName evidence="10">L-threonylcarbamoyladenylate synthase</fullName>
    </alternativeName>
</protein>
<reference evidence="13" key="1">
    <citation type="submission" date="2018-07" db="EMBL/GenBank/DDBJ databases">
        <authorList>
            <consortium name="Genoscope - CEA"/>
            <person name="William W."/>
        </authorList>
    </citation>
    <scope>NUCLEOTIDE SEQUENCE</scope>
    <source>
        <strain evidence="13">IK1</strain>
    </source>
</reference>
<dbReference type="InterPro" id="IPR017945">
    <property type="entry name" value="DHBP_synth_RibB-like_a/b_dom"/>
</dbReference>